<keyword evidence="2" id="KW-1185">Reference proteome</keyword>
<dbReference type="Proteomes" id="UP000298138">
    <property type="component" value="Unassembled WGS sequence"/>
</dbReference>
<dbReference type="AlphaFoldDB" id="A0A4S2MLN3"/>
<proteinExistence type="predicted"/>
<organism evidence="1 2">
    <name type="scientific">Ascodesmis nigricans</name>
    <dbReference type="NCBI Taxonomy" id="341454"/>
    <lineage>
        <taxon>Eukaryota</taxon>
        <taxon>Fungi</taxon>
        <taxon>Dikarya</taxon>
        <taxon>Ascomycota</taxon>
        <taxon>Pezizomycotina</taxon>
        <taxon>Pezizomycetes</taxon>
        <taxon>Pezizales</taxon>
        <taxon>Ascodesmidaceae</taxon>
        <taxon>Ascodesmis</taxon>
    </lineage>
</organism>
<dbReference type="EMBL" id="ML220147">
    <property type="protein sequence ID" value="TGZ77940.1"/>
    <property type="molecule type" value="Genomic_DNA"/>
</dbReference>
<sequence length="294" mass="32722">MQEPRPISDYMLHYSGGAMDHVLNAPGARSLVSNDPNRYHRSTEQLSPGVLSGVQATTTGGEFEYFGNAIVNVALGGNLSMVDNPTTFTSSNSSLPYYMDGHRPDGDENELLDMLNSGQRDLNLGLLGRLPMWVEHHQQQYSAPQTASTNDQTRFQISNPNTRLQHALNAELGNVPDTQQPYFHHQTPGSQMMQNIPPSHTSHATAPETLVNPALFPRYLPFVAQDRGQLLPINRFPPVPAPFTPQSQVSNQQYPIYPSSAPLASQSQDFTQQYPTRPQPYFFQNTNTMFNPPQ</sequence>
<name>A0A4S2MLN3_9PEZI</name>
<accession>A0A4S2MLN3</accession>
<protein>
    <submittedName>
        <fullName evidence="1">Uncharacterized protein</fullName>
    </submittedName>
</protein>
<dbReference type="InParanoid" id="A0A4S2MLN3"/>
<reference evidence="1 2" key="1">
    <citation type="submission" date="2019-04" db="EMBL/GenBank/DDBJ databases">
        <title>Comparative genomics and transcriptomics to analyze fruiting body development in filamentous ascomycetes.</title>
        <authorList>
            <consortium name="DOE Joint Genome Institute"/>
            <person name="Lutkenhaus R."/>
            <person name="Traeger S."/>
            <person name="Breuer J."/>
            <person name="Kuo A."/>
            <person name="Lipzen A."/>
            <person name="Pangilinan J."/>
            <person name="Dilworth D."/>
            <person name="Sandor L."/>
            <person name="Poggeler S."/>
            <person name="Barry K."/>
            <person name="Grigoriev I.V."/>
            <person name="Nowrousian M."/>
        </authorList>
    </citation>
    <scope>NUCLEOTIDE SEQUENCE [LARGE SCALE GENOMIC DNA]</scope>
    <source>
        <strain evidence="1 2">CBS 389.68</strain>
    </source>
</reference>
<gene>
    <name evidence="1" type="ORF">EX30DRAFT_374265</name>
</gene>
<evidence type="ECO:0000313" key="2">
    <source>
        <dbReference type="Proteomes" id="UP000298138"/>
    </source>
</evidence>
<evidence type="ECO:0000313" key="1">
    <source>
        <dbReference type="EMBL" id="TGZ77940.1"/>
    </source>
</evidence>